<feature type="transmembrane region" description="Helical" evidence="1">
    <location>
        <begin position="96"/>
        <end position="116"/>
    </location>
</feature>
<feature type="transmembrane region" description="Helical" evidence="1">
    <location>
        <begin position="136"/>
        <end position="154"/>
    </location>
</feature>
<dbReference type="PANTHER" id="PTHR20992">
    <property type="entry name" value="AT15442P-RELATED"/>
    <property type="match status" value="1"/>
</dbReference>
<evidence type="ECO:0008006" key="4">
    <source>
        <dbReference type="Google" id="ProtNLM"/>
    </source>
</evidence>
<keyword evidence="1" id="KW-0472">Membrane</keyword>
<comment type="caution">
    <text evidence="2">The sequence shown here is derived from an EMBL/GenBank/DDBJ whole genome shotgun (WGS) entry which is preliminary data.</text>
</comment>
<dbReference type="AlphaFoldDB" id="A0A430FSU8"/>
<reference evidence="2 3" key="1">
    <citation type="submission" date="2018-09" db="EMBL/GenBank/DDBJ databases">
        <title>Characterization of the phylogenetic diversity of five novel species belonging to the genus Bifidobacterium.</title>
        <authorList>
            <person name="Lugli G.A."/>
            <person name="Duranti S."/>
            <person name="Milani C."/>
        </authorList>
    </citation>
    <scope>NUCLEOTIDE SEQUENCE [LARGE SCALE GENOMIC DNA]</scope>
    <source>
        <strain evidence="2 3">2036B</strain>
    </source>
</reference>
<keyword evidence="1" id="KW-1133">Transmembrane helix</keyword>
<evidence type="ECO:0000313" key="3">
    <source>
        <dbReference type="Proteomes" id="UP000287609"/>
    </source>
</evidence>
<keyword evidence="3" id="KW-1185">Reference proteome</keyword>
<dbReference type="OrthoDB" id="9790659at2"/>
<dbReference type="Proteomes" id="UP000287609">
    <property type="component" value="Unassembled WGS sequence"/>
</dbReference>
<dbReference type="RefSeq" id="WP_125963108.1">
    <property type="nucleotide sequence ID" value="NZ_QXGM01000001.1"/>
</dbReference>
<dbReference type="InterPro" id="IPR005240">
    <property type="entry name" value="DUF389"/>
</dbReference>
<evidence type="ECO:0000256" key="1">
    <source>
        <dbReference type="SAM" id="Phobius"/>
    </source>
</evidence>
<gene>
    <name evidence="2" type="ORF">D2E26_0503</name>
</gene>
<feature type="transmembrane region" description="Helical" evidence="1">
    <location>
        <begin position="40"/>
        <end position="56"/>
    </location>
</feature>
<accession>A0A430FSU8</accession>
<dbReference type="EMBL" id="QXGM01000001">
    <property type="protein sequence ID" value="RSX55940.1"/>
    <property type="molecule type" value="Genomic_DNA"/>
</dbReference>
<dbReference type="Pfam" id="PF04087">
    <property type="entry name" value="DUF389"/>
    <property type="match status" value="1"/>
</dbReference>
<keyword evidence="1" id="KW-0812">Transmembrane</keyword>
<feature type="transmembrane region" description="Helical" evidence="1">
    <location>
        <begin position="234"/>
        <end position="256"/>
    </location>
</feature>
<dbReference type="PANTHER" id="PTHR20992:SF9">
    <property type="entry name" value="AT15442P-RELATED"/>
    <property type="match status" value="1"/>
</dbReference>
<protein>
    <recommendedName>
        <fullName evidence="4">TIGR00341 family protein</fullName>
    </recommendedName>
</protein>
<proteinExistence type="predicted"/>
<feature type="transmembrane region" description="Helical" evidence="1">
    <location>
        <begin position="161"/>
        <end position="184"/>
    </location>
</feature>
<name>A0A430FSU8_9BIFI</name>
<evidence type="ECO:0000313" key="2">
    <source>
        <dbReference type="EMBL" id="RSX55940.1"/>
    </source>
</evidence>
<feature type="transmembrane region" description="Helical" evidence="1">
    <location>
        <begin position="190"/>
        <end position="213"/>
    </location>
</feature>
<organism evidence="2 3">
    <name type="scientific">Bifidobacterium dolichotidis</name>
    <dbReference type="NCBI Taxonomy" id="2306976"/>
    <lineage>
        <taxon>Bacteria</taxon>
        <taxon>Bacillati</taxon>
        <taxon>Actinomycetota</taxon>
        <taxon>Actinomycetes</taxon>
        <taxon>Bifidobacteriales</taxon>
        <taxon>Bifidobacteriaceae</taxon>
        <taxon>Bifidobacterium</taxon>
    </lineage>
</organism>
<sequence>MATPMEWLLVGSHVSLDQLDAAKESTYVDVSSHTKSYSAYAWRLALSAVIATGGIASQSPAVVIGAMLIAPLMSPMVGTQLAIVLGNKRAVWRTILMTWLGVIGAIAISLVIAAMLPVKIDTTTNTEVLARVSPRLVDLIVALASGLMGALAEIREDIPDTITGVAIAASLVPPLCVVGISLYAQDWRSAAGSMLLFLANYCAIEFMGMLVFIALHLDKHFPQQKGLGTRKWRYIFVIACVAVVAMPLTFTSLNIAQSSIKSGQVKEVATQWVQNTNWSVQEVKVQDDVATVYIDGADTTLDDSKFLAMLNDAHISLKGAKVVIIPEFSIGPSGQYANPSPATTQQ</sequence>
<feature type="transmembrane region" description="Helical" evidence="1">
    <location>
        <begin position="62"/>
        <end position="84"/>
    </location>
</feature>